<comment type="caution">
    <text evidence="3">The sequence shown here is derived from an EMBL/GenBank/DDBJ whole genome shotgun (WGS) entry which is preliminary data.</text>
</comment>
<gene>
    <name evidence="2" type="ORF">ABT39_MTgene3594</name>
    <name evidence="3" type="ORF">ABT39_MTgene4800</name>
    <name evidence="4" type="ORF">ABT39_MTgene4805</name>
</gene>
<sequence length="56" mass="6168">MFPARIEIRPHRETGHSSFPTPALNLGNTQEGTHQALLRNKAGILEIIRCFLSGIG</sequence>
<evidence type="ECO:0000256" key="1">
    <source>
        <dbReference type="SAM" id="MobiDB-lite"/>
    </source>
</evidence>
<keyword evidence="3" id="KW-0496">Mitochondrion</keyword>
<evidence type="ECO:0000313" key="3">
    <source>
        <dbReference type="EMBL" id="KUM47806.1"/>
    </source>
</evidence>
<evidence type="ECO:0000313" key="2">
    <source>
        <dbReference type="EMBL" id="KUM45179.1"/>
    </source>
</evidence>
<dbReference type="EMBL" id="LKAM01000025">
    <property type="protein sequence ID" value="KUM45179.1"/>
    <property type="molecule type" value="Genomic_DNA"/>
</dbReference>
<evidence type="ECO:0000313" key="4">
    <source>
        <dbReference type="EMBL" id="KUM47811.1"/>
    </source>
</evidence>
<feature type="compositionally biased region" description="Polar residues" evidence="1">
    <location>
        <begin position="16"/>
        <end position="26"/>
    </location>
</feature>
<protein>
    <submittedName>
        <fullName evidence="3">Uncharacterized protein</fullName>
    </submittedName>
</protein>
<organism evidence="3">
    <name type="scientific">Picea glauca</name>
    <name type="common">White spruce</name>
    <name type="synonym">Pinus glauca</name>
    <dbReference type="NCBI Taxonomy" id="3330"/>
    <lineage>
        <taxon>Eukaryota</taxon>
        <taxon>Viridiplantae</taxon>
        <taxon>Streptophyta</taxon>
        <taxon>Embryophyta</taxon>
        <taxon>Tracheophyta</taxon>
        <taxon>Spermatophyta</taxon>
        <taxon>Pinopsida</taxon>
        <taxon>Pinidae</taxon>
        <taxon>Conifers I</taxon>
        <taxon>Pinales</taxon>
        <taxon>Pinaceae</taxon>
        <taxon>Picea</taxon>
    </lineage>
</organism>
<proteinExistence type="predicted"/>
<reference evidence="3" key="1">
    <citation type="journal article" date="2015" name="Genome Biol. Evol.">
        <title>Organellar Genomes of White Spruce (Picea glauca): Assembly and Annotation.</title>
        <authorList>
            <person name="Jackman S.D."/>
            <person name="Warren R.L."/>
            <person name="Gibb E.A."/>
            <person name="Vandervalk B.P."/>
            <person name="Mohamadi H."/>
            <person name="Chu J."/>
            <person name="Raymond A."/>
            <person name="Pleasance S."/>
            <person name="Coope R."/>
            <person name="Wildung M.R."/>
            <person name="Ritland C.E."/>
            <person name="Bousquet J."/>
            <person name="Jones S.J."/>
            <person name="Bohlmann J."/>
            <person name="Birol I."/>
        </authorList>
    </citation>
    <scope>NUCLEOTIDE SEQUENCE [LARGE SCALE GENOMIC DNA]</scope>
    <source>
        <tissue evidence="3">Flushing bud</tissue>
    </source>
</reference>
<feature type="compositionally biased region" description="Basic and acidic residues" evidence="1">
    <location>
        <begin position="1"/>
        <end position="15"/>
    </location>
</feature>
<dbReference type="AlphaFoldDB" id="A0A101LYP3"/>
<geneLocation type="mitochondrion" evidence="3"/>
<dbReference type="EMBL" id="LKAM01000006">
    <property type="protein sequence ID" value="KUM47806.1"/>
    <property type="molecule type" value="Genomic_DNA"/>
</dbReference>
<dbReference type="EMBL" id="LKAM01000006">
    <property type="protein sequence ID" value="KUM47811.1"/>
    <property type="molecule type" value="Genomic_DNA"/>
</dbReference>
<feature type="region of interest" description="Disordered" evidence="1">
    <location>
        <begin position="1"/>
        <end position="26"/>
    </location>
</feature>
<accession>A0A101LYP3</accession>
<name>A0A101LYP3_PICGL</name>